<dbReference type="InterPro" id="IPR013096">
    <property type="entry name" value="Cupin_2"/>
</dbReference>
<dbReference type="Proteomes" id="UP000292734">
    <property type="component" value="Unassembled WGS sequence"/>
</dbReference>
<comment type="caution">
    <text evidence="3">The sequence shown here is derived from an EMBL/GenBank/DDBJ whole genome shotgun (WGS) entry which is preliminary data.</text>
</comment>
<evidence type="ECO:0000313" key="4">
    <source>
        <dbReference type="Proteomes" id="UP000292734"/>
    </source>
</evidence>
<accession>A0A4Q4IXP5</accession>
<proteinExistence type="predicted"/>
<dbReference type="SUPFAM" id="SSF51182">
    <property type="entry name" value="RmlC-like cupins"/>
    <property type="match status" value="1"/>
</dbReference>
<dbReference type="AlphaFoldDB" id="A0A4Q4IXP5"/>
<dbReference type="EMBL" id="SEOM01000009">
    <property type="protein sequence ID" value="RYL98423.1"/>
    <property type="molecule type" value="Genomic_DNA"/>
</dbReference>
<feature type="compositionally biased region" description="Basic and acidic residues" evidence="1">
    <location>
        <begin position="144"/>
        <end position="154"/>
    </location>
</feature>
<dbReference type="InterPro" id="IPR047121">
    <property type="entry name" value="YjiB-like"/>
</dbReference>
<sequence>MMKIESILLGENDWVPNNARLPVVIYHAALDGEGEDLAGRFEALFEDHGWPPDWRDGIFDYHHYHSTAHEVLGVFAGEATLELGGPAGRKVSVAAGDALMLPPGTGHRAIHASEHFQVVGAYPRGQGWDICREAPDDAARARMEALPDPKHDPVTGETGARTGA</sequence>
<reference evidence="3 4" key="1">
    <citation type="submission" date="2019-02" db="EMBL/GenBank/DDBJ databases">
        <authorList>
            <person name="Feng G."/>
        </authorList>
    </citation>
    <scope>NUCLEOTIDE SEQUENCE [LARGE SCALE GENOMIC DNA]</scope>
    <source>
        <strain evidence="3 4">DSM 26779</strain>
    </source>
</reference>
<feature type="domain" description="Cupin type-2" evidence="2">
    <location>
        <begin position="62"/>
        <end position="114"/>
    </location>
</feature>
<gene>
    <name evidence="3" type="ORF">EWH08_17685</name>
</gene>
<dbReference type="PIRSF" id="PIRSF019307">
    <property type="entry name" value="UCP019307"/>
    <property type="match status" value="1"/>
</dbReference>
<dbReference type="Pfam" id="PF07883">
    <property type="entry name" value="Cupin_2"/>
    <property type="match status" value="1"/>
</dbReference>
<evidence type="ECO:0000313" key="3">
    <source>
        <dbReference type="EMBL" id="RYL98423.1"/>
    </source>
</evidence>
<name>A0A4Q4IXP5_9SPHN</name>
<dbReference type="RefSeq" id="WP_129965656.1">
    <property type="nucleotide sequence ID" value="NZ_JACBZE010000011.1"/>
</dbReference>
<dbReference type="InterPro" id="IPR011051">
    <property type="entry name" value="RmlC_Cupin_sf"/>
</dbReference>
<dbReference type="InterPro" id="IPR014500">
    <property type="entry name" value="UCP019307_cupin"/>
</dbReference>
<dbReference type="PANTHER" id="PTHR36448">
    <property type="entry name" value="BLR7373 PROTEIN"/>
    <property type="match status" value="1"/>
</dbReference>
<dbReference type="PANTHER" id="PTHR36448:SF2">
    <property type="entry name" value="CUPIN TYPE-1 DOMAIN-CONTAINING PROTEIN"/>
    <property type="match status" value="1"/>
</dbReference>
<dbReference type="CDD" id="cd02219">
    <property type="entry name" value="cupin_YjlB-like"/>
    <property type="match status" value="1"/>
</dbReference>
<dbReference type="InterPro" id="IPR014710">
    <property type="entry name" value="RmlC-like_jellyroll"/>
</dbReference>
<evidence type="ECO:0000259" key="2">
    <source>
        <dbReference type="Pfam" id="PF07883"/>
    </source>
</evidence>
<protein>
    <submittedName>
        <fullName evidence="3">Cupin domain-containing protein</fullName>
    </submittedName>
</protein>
<feature type="region of interest" description="Disordered" evidence="1">
    <location>
        <begin position="144"/>
        <end position="164"/>
    </location>
</feature>
<dbReference type="Gene3D" id="2.60.120.10">
    <property type="entry name" value="Jelly Rolls"/>
    <property type="match status" value="1"/>
</dbReference>
<organism evidence="3 4">
    <name type="scientific">Sphingobium indicum</name>
    <dbReference type="NCBI Taxonomy" id="332055"/>
    <lineage>
        <taxon>Bacteria</taxon>
        <taxon>Pseudomonadati</taxon>
        <taxon>Pseudomonadota</taxon>
        <taxon>Alphaproteobacteria</taxon>
        <taxon>Sphingomonadales</taxon>
        <taxon>Sphingomonadaceae</taxon>
        <taxon>Sphingobium</taxon>
    </lineage>
</organism>
<evidence type="ECO:0000256" key="1">
    <source>
        <dbReference type="SAM" id="MobiDB-lite"/>
    </source>
</evidence>